<dbReference type="Gene3D" id="3.30.530.20">
    <property type="match status" value="1"/>
</dbReference>
<sequence>MAIIKLQTHINAPLEVCFDASRNIDLHVNSMEHSREKAVGGVTSGLINLNDWVTWEANHFGLKMKMTVKITEMKFPDYFVDEMIKGPFKLMRHSHFFKSDGDRTIMSDEFIFKSPFGLLGKLVDELFLKMYMERLLTKRNIFLKTMAENSL</sequence>
<gene>
    <name evidence="1" type="ORF">I5M19_05955</name>
</gene>
<dbReference type="SUPFAM" id="SSF55961">
    <property type="entry name" value="Bet v1-like"/>
    <property type="match status" value="1"/>
</dbReference>
<dbReference type="InterPro" id="IPR023393">
    <property type="entry name" value="START-like_dom_sf"/>
</dbReference>
<dbReference type="CDD" id="cd07820">
    <property type="entry name" value="SRPBCC_3"/>
    <property type="match status" value="1"/>
</dbReference>
<evidence type="ECO:0000313" key="2">
    <source>
        <dbReference type="Proteomes" id="UP000613193"/>
    </source>
</evidence>
<dbReference type="Proteomes" id="UP000613193">
    <property type="component" value="Unassembled WGS sequence"/>
</dbReference>
<keyword evidence="2" id="KW-1185">Reference proteome</keyword>
<dbReference type="AlphaFoldDB" id="A0A934PSY4"/>
<protein>
    <submittedName>
        <fullName evidence="1">SRPBCC family protein</fullName>
    </submittedName>
</protein>
<accession>A0A934PSY4</accession>
<organism evidence="1 2">
    <name type="scientific">Mucilaginibacter segetis</name>
    <dbReference type="NCBI Taxonomy" id="2793071"/>
    <lineage>
        <taxon>Bacteria</taxon>
        <taxon>Pseudomonadati</taxon>
        <taxon>Bacteroidota</taxon>
        <taxon>Sphingobacteriia</taxon>
        <taxon>Sphingobacteriales</taxon>
        <taxon>Sphingobacteriaceae</taxon>
        <taxon>Mucilaginibacter</taxon>
    </lineage>
</organism>
<name>A0A934PSY4_9SPHI</name>
<dbReference type="EMBL" id="JAEHFW010000001">
    <property type="protein sequence ID" value="MBK0378840.1"/>
    <property type="molecule type" value="Genomic_DNA"/>
</dbReference>
<reference evidence="1" key="1">
    <citation type="submission" date="2020-12" db="EMBL/GenBank/DDBJ databases">
        <title>Bacterial novel species Mucilaginibacter sp. SD-g isolated from soil.</title>
        <authorList>
            <person name="Jung H.-Y."/>
        </authorList>
    </citation>
    <scope>NUCLEOTIDE SEQUENCE</scope>
    <source>
        <strain evidence="1">SD-g</strain>
    </source>
</reference>
<comment type="caution">
    <text evidence="1">The sequence shown here is derived from an EMBL/GenBank/DDBJ whole genome shotgun (WGS) entry which is preliminary data.</text>
</comment>
<proteinExistence type="predicted"/>
<evidence type="ECO:0000313" key="1">
    <source>
        <dbReference type="EMBL" id="MBK0378840.1"/>
    </source>
</evidence>